<reference evidence="6 8" key="1">
    <citation type="journal article" date="2012" name="Nature">
        <title>Algal genomes reveal evolutionary mosaicism and the fate of nucleomorphs.</title>
        <authorList>
            <consortium name="DOE Joint Genome Institute"/>
            <person name="Curtis B.A."/>
            <person name="Tanifuji G."/>
            <person name="Burki F."/>
            <person name="Gruber A."/>
            <person name="Irimia M."/>
            <person name="Maruyama S."/>
            <person name="Arias M.C."/>
            <person name="Ball S.G."/>
            <person name="Gile G.H."/>
            <person name="Hirakawa Y."/>
            <person name="Hopkins J.F."/>
            <person name="Kuo A."/>
            <person name="Rensing S.A."/>
            <person name="Schmutz J."/>
            <person name="Symeonidi A."/>
            <person name="Elias M."/>
            <person name="Eveleigh R.J."/>
            <person name="Herman E.K."/>
            <person name="Klute M.J."/>
            <person name="Nakayama T."/>
            <person name="Obornik M."/>
            <person name="Reyes-Prieto A."/>
            <person name="Armbrust E.V."/>
            <person name="Aves S.J."/>
            <person name="Beiko R.G."/>
            <person name="Coutinho P."/>
            <person name="Dacks J.B."/>
            <person name="Durnford D.G."/>
            <person name="Fast N.M."/>
            <person name="Green B.R."/>
            <person name="Grisdale C.J."/>
            <person name="Hempel F."/>
            <person name="Henrissat B."/>
            <person name="Hoppner M.P."/>
            <person name="Ishida K."/>
            <person name="Kim E."/>
            <person name="Koreny L."/>
            <person name="Kroth P.G."/>
            <person name="Liu Y."/>
            <person name="Malik S.B."/>
            <person name="Maier U.G."/>
            <person name="McRose D."/>
            <person name="Mock T."/>
            <person name="Neilson J.A."/>
            <person name="Onodera N.T."/>
            <person name="Poole A.M."/>
            <person name="Pritham E.J."/>
            <person name="Richards T.A."/>
            <person name="Rocap G."/>
            <person name="Roy S.W."/>
            <person name="Sarai C."/>
            <person name="Schaack S."/>
            <person name="Shirato S."/>
            <person name="Slamovits C.H."/>
            <person name="Spencer D.F."/>
            <person name="Suzuki S."/>
            <person name="Worden A.Z."/>
            <person name="Zauner S."/>
            <person name="Barry K."/>
            <person name="Bell C."/>
            <person name="Bharti A.K."/>
            <person name="Crow J.A."/>
            <person name="Grimwood J."/>
            <person name="Kramer R."/>
            <person name="Lindquist E."/>
            <person name="Lucas S."/>
            <person name="Salamov A."/>
            <person name="McFadden G.I."/>
            <person name="Lane C.E."/>
            <person name="Keeling P.J."/>
            <person name="Gray M.W."/>
            <person name="Grigoriev I.V."/>
            <person name="Archibald J.M."/>
        </authorList>
    </citation>
    <scope>NUCLEOTIDE SEQUENCE</scope>
    <source>
        <strain evidence="6 8">CCMP2712</strain>
    </source>
</reference>
<sequence>MEKVRLPCMYTCPLTSFRQISMVVTAESYGSAHWDRGSYVCSRCSNVLFSSQDKFKGPCIWPSFRRAAREDSVEERDAAGYNGYTCATVELYCYQCKLFLGHKFEDGRETGDEHVDARWRCCILTLSLCFQGDESREG</sequence>
<protein>
    <recommendedName>
        <fullName evidence="2">peptide-methionine (R)-S-oxide reductase</fullName>
        <ecNumber evidence="2">1.8.4.12</ecNumber>
    </recommendedName>
</protein>
<reference evidence="7" key="3">
    <citation type="submission" date="2016-03" db="UniProtKB">
        <authorList>
            <consortium name="EnsemblProtists"/>
        </authorList>
    </citation>
    <scope>IDENTIFICATION</scope>
</reference>
<dbReference type="PaxDb" id="55529-EKX49020"/>
<keyword evidence="8" id="KW-1185">Reference proteome</keyword>
<dbReference type="GO" id="GO:0030091">
    <property type="term" value="P:protein repair"/>
    <property type="evidence" value="ECO:0007669"/>
    <property type="project" value="InterPro"/>
</dbReference>
<dbReference type="KEGG" id="gtt:GUITHDRAFT_136206"/>
<dbReference type="Proteomes" id="UP000011087">
    <property type="component" value="Unassembled WGS sequence"/>
</dbReference>
<dbReference type="RefSeq" id="XP_005836000.1">
    <property type="nucleotide sequence ID" value="XM_005835943.1"/>
</dbReference>
<gene>
    <name evidence="6" type="ORF">GUITHDRAFT_136206</name>
</gene>
<feature type="domain" description="MsrB" evidence="5">
    <location>
        <begin position="10"/>
        <end position="133"/>
    </location>
</feature>
<dbReference type="PANTHER" id="PTHR10173:SF52">
    <property type="entry name" value="METHIONINE-R-SULFOXIDE REDUCTASE B1"/>
    <property type="match status" value="1"/>
</dbReference>
<accession>L1JLM1</accession>
<dbReference type="GeneID" id="17305773"/>
<evidence type="ECO:0000259" key="5">
    <source>
        <dbReference type="PROSITE" id="PS51790"/>
    </source>
</evidence>
<proteinExistence type="inferred from homology"/>
<dbReference type="EMBL" id="JH992983">
    <property type="protein sequence ID" value="EKX49020.1"/>
    <property type="molecule type" value="Genomic_DNA"/>
</dbReference>
<dbReference type="SUPFAM" id="SSF51316">
    <property type="entry name" value="Mss4-like"/>
    <property type="match status" value="1"/>
</dbReference>
<dbReference type="Pfam" id="PF01641">
    <property type="entry name" value="SelR"/>
    <property type="match status" value="1"/>
</dbReference>
<evidence type="ECO:0000256" key="1">
    <source>
        <dbReference type="ARBA" id="ARBA00007174"/>
    </source>
</evidence>
<comment type="catalytic activity">
    <reaction evidence="4">
        <text>L-methionyl-[protein] + [thioredoxin]-disulfide + H2O = L-methionyl-(R)-S-oxide-[protein] + [thioredoxin]-dithiol</text>
        <dbReference type="Rhea" id="RHEA:24164"/>
        <dbReference type="Rhea" id="RHEA-COMP:10698"/>
        <dbReference type="Rhea" id="RHEA-COMP:10700"/>
        <dbReference type="Rhea" id="RHEA-COMP:12313"/>
        <dbReference type="Rhea" id="RHEA-COMP:12314"/>
        <dbReference type="ChEBI" id="CHEBI:15377"/>
        <dbReference type="ChEBI" id="CHEBI:16044"/>
        <dbReference type="ChEBI" id="CHEBI:29950"/>
        <dbReference type="ChEBI" id="CHEBI:45764"/>
        <dbReference type="ChEBI" id="CHEBI:50058"/>
        <dbReference type="EC" id="1.8.4.12"/>
    </reaction>
</comment>
<dbReference type="InterPro" id="IPR028427">
    <property type="entry name" value="Met_Sox_Rdtase_MsrB"/>
</dbReference>
<dbReference type="GO" id="GO:0005737">
    <property type="term" value="C:cytoplasm"/>
    <property type="evidence" value="ECO:0007669"/>
    <property type="project" value="TreeGrafter"/>
</dbReference>
<evidence type="ECO:0000313" key="7">
    <source>
        <dbReference type="EnsemblProtists" id="EKX49020"/>
    </source>
</evidence>
<evidence type="ECO:0000313" key="6">
    <source>
        <dbReference type="EMBL" id="EKX49020.1"/>
    </source>
</evidence>
<dbReference type="Gene3D" id="2.170.150.20">
    <property type="entry name" value="Peptide methionine sulfoxide reductase"/>
    <property type="match status" value="1"/>
</dbReference>
<dbReference type="InterPro" id="IPR002579">
    <property type="entry name" value="Met_Sox_Rdtase_MsrB_dom"/>
</dbReference>
<evidence type="ECO:0000256" key="4">
    <source>
        <dbReference type="ARBA" id="ARBA00048488"/>
    </source>
</evidence>
<evidence type="ECO:0000256" key="3">
    <source>
        <dbReference type="ARBA" id="ARBA00023002"/>
    </source>
</evidence>
<dbReference type="InterPro" id="IPR011057">
    <property type="entry name" value="Mss4-like_sf"/>
</dbReference>
<evidence type="ECO:0000313" key="8">
    <source>
        <dbReference type="Proteomes" id="UP000011087"/>
    </source>
</evidence>
<comment type="similarity">
    <text evidence="1">Belongs to the MsrB Met sulfoxide reductase family.</text>
</comment>
<dbReference type="EnsemblProtists" id="EKX49020">
    <property type="protein sequence ID" value="EKX49020"/>
    <property type="gene ID" value="GUITHDRAFT_136206"/>
</dbReference>
<dbReference type="GO" id="GO:0006979">
    <property type="term" value="P:response to oxidative stress"/>
    <property type="evidence" value="ECO:0007669"/>
    <property type="project" value="InterPro"/>
</dbReference>
<dbReference type="STRING" id="905079.L1JLM1"/>
<keyword evidence="3" id="KW-0560">Oxidoreductase</keyword>
<dbReference type="AlphaFoldDB" id="L1JLM1"/>
<dbReference type="PANTHER" id="PTHR10173">
    <property type="entry name" value="METHIONINE SULFOXIDE REDUCTASE"/>
    <property type="match status" value="1"/>
</dbReference>
<dbReference type="eggNOG" id="KOG0856">
    <property type="taxonomic scope" value="Eukaryota"/>
</dbReference>
<dbReference type="PROSITE" id="PS51790">
    <property type="entry name" value="MSRB"/>
    <property type="match status" value="1"/>
</dbReference>
<name>L1JLM1_GUITC</name>
<evidence type="ECO:0000256" key="2">
    <source>
        <dbReference type="ARBA" id="ARBA00012499"/>
    </source>
</evidence>
<dbReference type="OMA" id="GPCLWPS"/>
<dbReference type="OrthoDB" id="44061at2759"/>
<organism evidence="6">
    <name type="scientific">Guillardia theta (strain CCMP2712)</name>
    <name type="common">Cryptophyte</name>
    <dbReference type="NCBI Taxonomy" id="905079"/>
    <lineage>
        <taxon>Eukaryota</taxon>
        <taxon>Cryptophyceae</taxon>
        <taxon>Pyrenomonadales</taxon>
        <taxon>Geminigeraceae</taxon>
        <taxon>Guillardia</taxon>
    </lineage>
</organism>
<dbReference type="EC" id="1.8.4.12" evidence="2"/>
<reference evidence="8" key="2">
    <citation type="submission" date="2012-11" db="EMBL/GenBank/DDBJ databases">
        <authorList>
            <person name="Kuo A."/>
            <person name="Curtis B.A."/>
            <person name="Tanifuji G."/>
            <person name="Burki F."/>
            <person name="Gruber A."/>
            <person name="Irimia M."/>
            <person name="Maruyama S."/>
            <person name="Arias M.C."/>
            <person name="Ball S.G."/>
            <person name="Gile G.H."/>
            <person name="Hirakawa Y."/>
            <person name="Hopkins J.F."/>
            <person name="Rensing S.A."/>
            <person name="Schmutz J."/>
            <person name="Symeonidi A."/>
            <person name="Elias M."/>
            <person name="Eveleigh R.J."/>
            <person name="Herman E.K."/>
            <person name="Klute M.J."/>
            <person name="Nakayama T."/>
            <person name="Obornik M."/>
            <person name="Reyes-Prieto A."/>
            <person name="Armbrust E.V."/>
            <person name="Aves S.J."/>
            <person name="Beiko R.G."/>
            <person name="Coutinho P."/>
            <person name="Dacks J.B."/>
            <person name="Durnford D.G."/>
            <person name="Fast N.M."/>
            <person name="Green B.R."/>
            <person name="Grisdale C."/>
            <person name="Hempe F."/>
            <person name="Henrissat B."/>
            <person name="Hoppner M.P."/>
            <person name="Ishida K.-I."/>
            <person name="Kim E."/>
            <person name="Koreny L."/>
            <person name="Kroth P.G."/>
            <person name="Liu Y."/>
            <person name="Malik S.-B."/>
            <person name="Maier U.G."/>
            <person name="McRose D."/>
            <person name="Mock T."/>
            <person name="Neilson J.A."/>
            <person name="Onodera N.T."/>
            <person name="Poole A.M."/>
            <person name="Pritham E.J."/>
            <person name="Richards T.A."/>
            <person name="Rocap G."/>
            <person name="Roy S.W."/>
            <person name="Sarai C."/>
            <person name="Schaack S."/>
            <person name="Shirato S."/>
            <person name="Slamovits C.H."/>
            <person name="Spencer D.F."/>
            <person name="Suzuki S."/>
            <person name="Worden A.Z."/>
            <person name="Zauner S."/>
            <person name="Barry K."/>
            <person name="Bell C."/>
            <person name="Bharti A.K."/>
            <person name="Crow J.A."/>
            <person name="Grimwood J."/>
            <person name="Kramer R."/>
            <person name="Lindquist E."/>
            <person name="Lucas S."/>
            <person name="Salamov A."/>
            <person name="McFadden G.I."/>
            <person name="Lane C.E."/>
            <person name="Keeling P.J."/>
            <person name="Gray M.W."/>
            <person name="Grigoriev I.V."/>
            <person name="Archibald J.M."/>
        </authorList>
    </citation>
    <scope>NUCLEOTIDE SEQUENCE</scope>
    <source>
        <strain evidence="8">CCMP2712</strain>
    </source>
</reference>
<dbReference type="GO" id="GO:0033743">
    <property type="term" value="F:peptide-methionine (R)-S-oxide reductase activity"/>
    <property type="evidence" value="ECO:0007669"/>
    <property type="project" value="UniProtKB-EC"/>
</dbReference>
<dbReference type="HOGENOM" id="CLU_2101520_0_0_1"/>